<comment type="similarity">
    <text evidence="1">In the C-terminal section; belongs to the class-I pyridoxal-phosphate-dependent aminotransferase family.</text>
</comment>
<keyword evidence="4" id="KW-0238">DNA-binding</keyword>
<protein>
    <submittedName>
        <fullName evidence="7">PLP-dependent aminotransferase family protein</fullName>
    </submittedName>
</protein>
<dbReference type="SUPFAM" id="SSF53383">
    <property type="entry name" value="PLP-dependent transferases"/>
    <property type="match status" value="1"/>
</dbReference>
<dbReference type="InterPro" id="IPR004839">
    <property type="entry name" value="Aminotransferase_I/II_large"/>
</dbReference>
<dbReference type="InterPro" id="IPR015422">
    <property type="entry name" value="PyrdxlP-dep_Trfase_small"/>
</dbReference>
<keyword evidence="3" id="KW-0805">Transcription regulation</keyword>
<dbReference type="SMART" id="SM00345">
    <property type="entry name" value="HTH_GNTR"/>
    <property type="match status" value="1"/>
</dbReference>
<dbReference type="EMBL" id="CP116347">
    <property type="protein sequence ID" value="WCE15431.1"/>
    <property type="molecule type" value="Genomic_DNA"/>
</dbReference>
<dbReference type="AlphaFoldDB" id="A0AAX3LH60"/>
<evidence type="ECO:0000313" key="7">
    <source>
        <dbReference type="EMBL" id="WCE15431.1"/>
    </source>
</evidence>
<dbReference type="Proteomes" id="UP001210538">
    <property type="component" value="Chromosome"/>
</dbReference>
<evidence type="ECO:0000313" key="8">
    <source>
        <dbReference type="Proteomes" id="UP001210538"/>
    </source>
</evidence>
<dbReference type="PANTHER" id="PTHR46577">
    <property type="entry name" value="HTH-TYPE TRANSCRIPTIONAL REGULATORY PROTEIN GABR"/>
    <property type="match status" value="1"/>
</dbReference>
<evidence type="ECO:0000256" key="2">
    <source>
        <dbReference type="ARBA" id="ARBA00022898"/>
    </source>
</evidence>
<keyword evidence="2" id="KW-0663">Pyridoxal phosphate</keyword>
<dbReference type="InterPro" id="IPR051446">
    <property type="entry name" value="HTH_trans_reg/aminotransferase"/>
</dbReference>
<feature type="domain" description="HTH gntR-type" evidence="6">
    <location>
        <begin position="25"/>
        <end position="93"/>
    </location>
</feature>
<dbReference type="CDD" id="cd00609">
    <property type="entry name" value="AAT_like"/>
    <property type="match status" value="1"/>
</dbReference>
<dbReference type="InterPro" id="IPR036390">
    <property type="entry name" value="WH_DNA-bd_sf"/>
</dbReference>
<evidence type="ECO:0000259" key="6">
    <source>
        <dbReference type="PROSITE" id="PS50949"/>
    </source>
</evidence>
<dbReference type="SUPFAM" id="SSF46785">
    <property type="entry name" value="Winged helix' DNA-binding domain"/>
    <property type="match status" value="1"/>
</dbReference>
<sequence>MGHFIGCIVSFIENLTAQIPMAAPSPHYRRIAEMLRLTLASGALQIGDRMISARKLAEREQVSLPTALEALRCLEAEGLIVARPRSGYYVRQTRQSRCVQPTRSLPGPVPVTMSAVARSLFSSAEARLVPLGAALPDPAWLPGDTLQRALQSAGRRLEARGQSYSLPPGRVDLRSKIAARAAQWGGRFGAEDLIITAGATQALRLALRAVCQPGDVVAIEQPAYFGTLLLLEDLGLKALEIPTDPQEGLLLAPLADAIRCHHPAAVLASPTVQNPLGASMSVPRKQELVALLEDAGIPLIEDDVYGDLVGEGQRPPACKAFDQSGNVIYCSSLSKTLAPGWRIGWIAPGRYHAQVLQARMAGDWAGAPLFEAATSEILASGDYDRHLRRLKRRIAEGIGAVIARVKASFPPGTRVNVPAAGFLLWVELPHQVNALEVHRRALTLNIGVSPGPLFSPRAHLTNFLRLNCANEPTPLLLNAVDRIGALCHELASSSGLIPESEH</sequence>
<dbReference type="Gene3D" id="1.10.10.10">
    <property type="entry name" value="Winged helix-like DNA-binding domain superfamily/Winged helix DNA-binding domain"/>
    <property type="match status" value="1"/>
</dbReference>
<dbReference type="PROSITE" id="PS50949">
    <property type="entry name" value="HTH_GNTR"/>
    <property type="match status" value="1"/>
</dbReference>
<dbReference type="InterPro" id="IPR015424">
    <property type="entry name" value="PyrdxlP-dep_Trfase"/>
</dbReference>
<dbReference type="InterPro" id="IPR015421">
    <property type="entry name" value="PyrdxlP-dep_Trfase_major"/>
</dbReference>
<organism evidence="7 8">
    <name type="scientific">Enterobacter ludwigii</name>
    <dbReference type="NCBI Taxonomy" id="299767"/>
    <lineage>
        <taxon>Bacteria</taxon>
        <taxon>Pseudomonadati</taxon>
        <taxon>Pseudomonadota</taxon>
        <taxon>Gammaproteobacteria</taxon>
        <taxon>Enterobacterales</taxon>
        <taxon>Enterobacteriaceae</taxon>
        <taxon>Enterobacter</taxon>
        <taxon>Enterobacter cloacae complex</taxon>
    </lineage>
</organism>
<dbReference type="InterPro" id="IPR036388">
    <property type="entry name" value="WH-like_DNA-bd_sf"/>
</dbReference>
<evidence type="ECO:0000256" key="4">
    <source>
        <dbReference type="ARBA" id="ARBA00023125"/>
    </source>
</evidence>
<proteinExistence type="inferred from homology"/>
<dbReference type="Pfam" id="PF00155">
    <property type="entry name" value="Aminotran_1_2"/>
    <property type="match status" value="1"/>
</dbReference>
<accession>A0AAX3LH60</accession>
<reference evidence="7 8" key="1">
    <citation type="submission" date="2023-01" db="EMBL/GenBank/DDBJ databases">
        <title>Genome sequence resource and annotation of Enterobacter ludwigii, an economically important pathogen of seedling wilt with strawberry.</title>
        <authorList>
            <person name="Xie Y."/>
        </authorList>
    </citation>
    <scope>NUCLEOTIDE SEQUENCE [LARGE SCALE GENOMIC DNA]</scope>
    <source>
        <strain evidence="7 8">CM-TZ4</strain>
    </source>
</reference>
<gene>
    <name evidence="7" type="ORF">PHA72_11455</name>
</gene>
<dbReference type="InterPro" id="IPR000524">
    <property type="entry name" value="Tscrpt_reg_HTH_GntR"/>
</dbReference>
<evidence type="ECO:0000256" key="3">
    <source>
        <dbReference type="ARBA" id="ARBA00023015"/>
    </source>
</evidence>
<keyword evidence="8" id="KW-1185">Reference proteome</keyword>
<keyword evidence="7" id="KW-0808">Transferase</keyword>
<dbReference type="GO" id="GO:0003700">
    <property type="term" value="F:DNA-binding transcription factor activity"/>
    <property type="evidence" value="ECO:0007669"/>
    <property type="project" value="InterPro"/>
</dbReference>
<dbReference type="CDD" id="cd07377">
    <property type="entry name" value="WHTH_GntR"/>
    <property type="match status" value="1"/>
</dbReference>
<dbReference type="RefSeq" id="WP_032678044.1">
    <property type="nucleotide sequence ID" value="NZ_CP039741.1"/>
</dbReference>
<evidence type="ECO:0000256" key="1">
    <source>
        <dbReference type="ARBA" id="ARBA00005384"/>
    </source>
</evidence>
<name>A0AAX3LH60_9ENTR</name>
<evidence type="ECO:0000256" key="5">
    <source>
        <dbReference type="ARBA" id="ARBA00023163"/>
    </source>
</evidence>
<dbReference type="GO" id="GO:0003677">
    <property type="term" value="F:DNA binding"/>
    <property type="evidence" value="ECO:0007669"/>
    <property type="project" value="UniProtKB-KW"/>
</dbReference>
<dbReference type="Gene3D" id="3.90.1150.10">
    <property type="entry name" value="Aspartate Aminotransferase, domain 1"/>
    <property type="match status" value="1"/>
</dbReference>
<keyword evidence="7" id="KW-0032">Aminotransferase</keyword>
<dbReference type="GO" id="GO:0030170">
    <property type="term" value="F:pyridoxal phosphate binding"/>
    <property type="evidence" value="ECO:0007669"/>
    <property type="project" value="InterPro"/>
</dbReference>
<dbReference type="GO" id="GO:0008483">
    <property type="term" value="F:transaminase activity"/>
    <property type="evidence" value="ECO:0007669"/>
    <property type="project" value="UniProtKB-KW"/>
</dbReference>
<dbReference type="Gene3D" id="3.40.640.10">
    <property type="entry name" value="Type I PLP-dependent aspartate aminotransferase-like (Major domain)"/>
    <property type="match status" value="1"/>
</dbReference>
<keyword evidence="5" id="KW-0804">Transcription</keyword>
<dbReference type="Pfam" id="PF00392">
    <property type="entry name" value="GntR"/>
    <property type="match status" value="1"/>
</dbReference>
<dbReference type="PANTHER" id="PTHR46577:SF2">
    <property type="entry name" value="TRANSCRIPTIONAL REGULATORY PROTEIN"/>
    <property type="match status" value="1"/>
</dbReference>